<comment type="caution">
    <text evidence="1">The sequence shown here is derived from an EMBL/GenBank/DDBJ whole genome shotgun (WGS) entry which is preliminary data.</text>
</comment>
<accession>A0ABR3FWW9</accession>
<protein>
    <submittedName>
        <fullName evidence="1">Uncharacterized protein</fullName>
    </submittedName>
</protein>
<proteinExistence type="predicted"/>
<organism evidence="1 2">
    <name type="scientific">Marasmius crinis-equi</name>
    <dbReference type="NCBI Taxonomy" id="585013"/>
    <lineage>
        <taxon>Eukaryota</taxon>
        <taxon>Fungi</taxon>
        <taxon>Dikarya</taxon>
        <taxon>Basidiomycota</taxon>
        <taxon>Agaricomycotina</taxon>
        <taxon>Agaricomycetes</taxon>
        <taxon>Agaricomycetidae</taxon>
        <taxon>Agaricales</taxon>
        <taxon>Marasmiineae</taxon>
        <taxon>Marasmiaceae</taxon>
        <taxon>Marasmius</taxon>
    </lineage>
</organism>
<evidence type="ECO:0000313" key="2">
    <source>
        <dbReference type="Proteomes" id="UP001465976"/>
    </source>
</evidence>
<feature type="non-terminal residue" evidence="1">
    <location>
        <position position="244"/>
    </location>
</feature>
<keyword evidence="2" id="KW-1185">Reference proteome</keyword>
<sequence>MTSESNMTVKNRLSESAMRANFEKDGNRITVKISALIESSQERLVAAQGALEGENEALKAGKEYIQTLLAPCKDAIALLDLLSQAHPALSAITAVFKVVVQLELDRQENDRRIAALYFQITDLLFVLSYLNPVLEDVDEIYGKMKKELHKVGKVINEFGNFCDVYYKHNSIVRTILSGKYKGKLAEFSQQFSVHKKQLHSLVNSKSAVSISNIKKRIEAVSCKIDDFLKVVETMDPKEKEVTAL</sequence>
<reference evidence="1 2" key="1">
    <citation type="submission" date="2024-02" db="EMBL/GenBank/DDBJ databases">
        <title>A draft genome for the cacao thread blight pathogen Marasmius crinis-equi.</title>
        <authorList>
            <person name="Cohen S.P."/>
            <person name="Baruah I.K."/>
            <person name="Amoako-Attah I."/>
            <person name="Bukari Y."/>
            <person name="Meinhardt L.W."/>
            <person name="Bailey B.A."/>
        </authorList>
    </citation>
    <scope>NUCLEOTIDE SEQUENCE [LARGE SCALE GENOMIC DNA]</scope>
    <source>
        <strain evidence="1 2">GH-76</strain>
    </source>
</reference>
<gene>
    <name evidence="1" type="ORF">V5O48_002067</name>
</gene>
<dbReference type="EMBL" id="JBAHYK010000043">
    <property type="protein sequence ID" value="KAL0579983.1"/>
    <property type="molecule type" value="Genomic_DNA"/>
</dbReference>
<dbReference type="Proteomes" id="UP001465976">
    <property type="component" value="Unassembled WGS sequence"/>
</dbReference>
<evidence type="ECO:0000313" key="1">
    <source>
        <dbReference type="EMBL" id="KAL0579983.1"/>
    </source>
</evidence>
<name>A0ABR3FWW9_9AGAR</name>